<dbReference type="GO" id="GO:0003688">
    <property type="term" value="F:DNA replication origin binding"/>
    <property type="evidence" value="ECO:0007669"/>
    <property type="project" value="UniProtKB-UniRule"/>
</dbReference>
<dbReference type="PROSITE" id="PS00354">
    <property type="entry name" value="HMGI_Y"/>
    <property type="match status" value="1"/>
</dbReference>
<dbReference type="InterPro" id="IPR056772">
    <property type="entry name" value="RecA-like_ORC2"/>
</dbReference>
<evidence type="ECO:0000256" key="2">
    <source>
        <dbReference type="ARBA" id="ARBA00007421"/>
    </source>
</evidence>
<dbReference type="AlphaFoldDB" id="A0A4U0XK18"/>
<keyword evidence="4 5" id="KW-0539">Nucleus</keyword>
<dbReference type="GO" id="GO:0006260">
    <property type="term" value="P:DNA replication"/>
    <property type="evidence" value="ECO:0007669"/>
    <property type="project" value="UniProtKB-UniRule"/>
</dbReference>
<organism evidence="9 10">
    <name type="scientific">Cryomyces minteri</name>
    <dbReference type="NCBI Taxonomy" id="331657"/>
    <lineage>
        <taxon>Eukaryota</taxon>
        <taxon>Fungi</taxon>
        <taxon>Dikarya</taxon>
        <taxon>Ascomycota</taxon>
        <taxon>Pezizomycotina</taxon>
        <taxon>Dothideomycetes</taxon>
        <taxon>Dothideomycetes incertae sedis</taxon>
        <taxon>Cryomyces</taxon>
    </lineage>
</organism>
<feature type="domain" description="Origin recognition complex subunit 2 RecA-like" evidence="7">
    <location>
        <begin position="259"/>
        <end position="424"/>
    </location>
</feature>
<sequence>MKRSRLDDTPDEPATTPKKARTDSYGSDDEIATLQSTQATPSKRQTRSILKDTPRKANGATSVAVNGIANGLPNAVPNGLAKGDETPRSQRKVLFSTPTHTREEDKINGTPTVVRNADRSARRKSARRLLERNISDNLSDEEDLDGEDVLARQIWDEDEGSEDEVPGIAEEDLDAVVPDTPSKRGRGRPKKDPTQIKRRKRSPTPPQNLPPHEQYFFQNRPGGTKTSSNTLSSLSLLNHEDYFAQLKAYTDPHADAKGFLQDLHARSFDQWAFELRSGFNICLYGWGSKRELVMKFAGNLHHTLDTPPKIVVVNGYTSTLTLRDILSTLASQIVPKSAKLPAQPPALLDLLLSTLSTSSSPAPLTLLIHSLDAPPLRRLSTQAAIARLAAHPAIRLLATDDTPTFPLLWDLSLRAQLNFLFHDCTTFADHSVEVDAVEEVNSLLGRSGRRIGGRDGVGYVLRSLPENARSLFRILVAEQLAASEPESSHNANGDAAPDPNRDGDGVDDGMREPPTPSRRRRTPAADGADAATAVEYRLLYHKAVEEFVCSSEMAFRTLLKEFHDHQMVETRRDGLGAEVLWVPFRRDELEALLEELVG</sequence>
<dbReference type="PANTHER" id="PTHR14052:SF0">
    <property type="entry name" value="ORIGIN RECOGNITION COMPLEX SUBUNIT 2"/>
    <property type="match status" value="1"/>
</dbReference>
<evidence type="ECO:0000313" key="9">
    <source>
        <dbReference type="EMBL" id="TKA77500.1"/>
    </source>
</evidence>
<comment type="subcellular location">
    <subcellularLocation>
        <location evidence="1 5">Nucleus</location>
    </subcellularLocation>
</comment>
<dbReference type="GO" id="GO:0005664">
    <property type="term" value="C:nuclear origin of replication recognition complex"/>
    <property type="evidence" value="ECO:0007669"/>
    <property type="project" value="UniProtKB-UniRule"/>
</dbReference>
<evidence type="ECO:0000256" key="1">
    <source>
        <dbReference type="ARBA" id="ARBA00004123"/>
    </source>
</evidence>
<reference evidence="9 10" key="1">
    <citation type="submission" date="2017-03" db="EMBL/GenBank/DDBJ databases">
        <title>Genomes of endolithic fungi from Antarctica.</title>
        <authorList>
            <person name="Coleine C."/>
            <person name="Masonjones S."/>
            <person name="Stajich J.E."/>
        </authorList>
    </citation>
    <scope>NUCLEOTIDE SEQUENCE [LARGE SCALE GENOMIC DNA]</scope>
    <source>
        <strain evidence="9 10">CCFEE 5187</strain>
    </source>
</reference>
<comment type="subunit">
    <text evidence="5">Component of the origin recognition complex (ORC).</text>
</comment>
<dbReference type="Pfam" id="PF24882">
    <property type="entry name" value="WHD_ORC2"/>
    <property type="match status" value="1"/>
</dbReference>
<proteinExistence type="inferred from homology"/>
<keyword evidence="10" id="KW-1185">Reference proteome</keyword>
<dbReference type="STRING" id="331657.A0A4U0XK18"/>
<comment type="function">
    <text evidence="5">Component of the origin recognition complex (ORC) that binds origins of replication. DNA-binding is ATP-dependent. ORC is required to assemble the pre-replication complex necessary to initiate DNA replication.</text>
</comment>
<feature type="region of interest" description="Disordered" evidence="6">
    <location>
        <begin position="154"/>
        <end position="230"/>
    </location>
</feature>
<evidence type="ECO:0000256" key="3">
    <source>
        <dbReference type="ARBA" id="ARBA00022705"/>
    </source>
</evidence>
<dbReference type="InterPro" id="IPR056773">
    <property type="entry name" value="WHD_ORC2"/>
</dbReference>
<gene>
    <name evidence="9" type="ORF">B0A49_00790</name>
</gene>
<dbReference type="PANTHER" id="PTHR14052">
    <property type="entry name" value="ORIGIN RECOGNITION COMPLEX SUBUNIT 2"/>
    <property type="match status" value="1"/>
</dbReference>
<evidence type="ECO:0000256" key="4">
    <source>
        <dbReference type="ARBA" id="ARBA00023242"/>
    </source>
</evidence>
<protein>
    <recommendedName>
        <fullName evidence="5">Origin recognition complex subunit 2</fullName>
    </recommendedName>
</protein>
<evidence type="ECO:0000256" key="6">
    <source>
        <dbReference type="SAM" id="MobiDB-lite"/>
    </source>
</evidence>
<feature type="region of interest" description="Disordered" evidence="6">
    <location>
        <begin position="483"/>
        <end position="527"/>
    </location>
</feature>
<feature type="compositionally biased region" description="Acidic residues" evidence="6">
    <location>
        <begin position="156"/>
        <end position="174"/>
    </location>
</feature>
<accession>A0A4U0XK18</accession>
<name>A0A4U0XK18_9PEZI</name>
<dbReference type="InterPro" id="IPR007220">
    <property type="entry name" value="ORC2"/>
</dbReference>
<dbReference type="Proteomes" id="UP000308768">
    <property type="component" value="Unassembled WGS sequence"/>
</dbReference>
<dbReference type="OrthoDB" id="346673at2759"/>
<feature type="compositionally biased region" description="Basic and acidic residues" evidence="6">
    <location>
        <begin position="499"/>
        <end position="511"/>
    </location>
</feature>
<dbReference type="EMBL" id="NAJN01000185">
    <property type="protein sequence ID" value="TKA77500.1"/>
    <property type="molecule type" value="Genomic_DNA"/>
</dbReference>
<comment type="similarity">
    <text evidence="2 5">Belongs to the ORC2 family.</text>
</comment>
<dbReference type="GO" id="GO:0006355">
    <property type="term" value="P:regulation of DNA-templated transcription"/>
    <property type="evidence" value="ECO:0007669"/>
    <property type="project" value="InterPro"/>
</dbReference>
<evidence type="ECO:0000259" key="8">
    <source>
        <dbReference type="Pfam" id="PF24882"/>
    </source>
</evidence>
<feature type="compositionally biased region" description="Polar residues" evidence="6">
    <location>
        <begin position="33"/>
        <end position="43"/>
    </location>
</feature>
<feature type="domain" description="Origin recognition complex subunit 2 winged-helix" evidence="8">
    <location>
        <begin position="531"/>
        <end position="588"/>
    </location>
</feature>
<comment type="caution">
    <text evidence="9">The sequence shown here is derived from an EMBL/GenBank/DDBJ whole genome shotgun (WGS) entry which is preliminary data.</text>
</comment>
<keyword evidence="3 5" id="KW-0235">DNA replication</keyword>
<feature type="region of interest" description="Disordered" evidence="6">
    <location>
        <begin position="1"/>
        <end position="126"/>
    </location>
</feature>
<dbReference type="Pfam" id="PF04084">
    <property type="entry name" value="RecA-like_ORC2"/>
    <property type="match status" value="1"/>
</dbReference>
<evidence type="ECO:0000256" key="5">
    <source>
        <dbReference type="RuleBase" id="RU368084"/>
    </source>
</evidence>
<evidence type="ECO:0000313" key="10">
    <source>
        <dbReference type="Proteomes" id="UP000308768"/>
    </source>
</evidence>
<dbReference type="InterPro" id="IPR000637">
    <property type="entry name" value="HMGI/Y_DNA-bd_CS"/>
</dbReference>
<evidence type="ECO:0000259" key="7">
    <source>
        <dbReference type="Pfam" id="PF04084"/>
    </source>
</evidence>